<dbReference type="Gene3D" id="2.30.42.10">
    <property type="match status" value="1"/>
</dbReference>
<sequence length="195" mass="21521">MPITQDNALSIILLLEDWHRAQMVSSNKSETIKKESFEYKDEEYCNGEEDSLCGNNGSIQLDDLPLCLAAAQKLVEYIKFNFMECDMALSATRSSCTKGLDVEVHAVSLRKTAGDAVDFGLSFGNIPIFGDPNIRKKGSSRKRREQGPIIDVGCIWVTEVKKQSPAACSRCIRLRDELLSVNGQLMVGVNVSGAR</sequence>
<proteinExistence type="predicted"/>
<evidence type="ECO:0008006" key="3">
    <source>
        <dbReference type="Google" id="ProtNLM"/>
    </source>
</evidence>
<dbReference type="STRING" id="8078.ENSFHEP00000011003"/>
<dbReference type="Proteomes" id="UP000265000">
    <property type="component" value="Unplaced"/>
</dbReference>
<accession>A0A3Q2QNN1</accession>
<reference evidence="1" key="1">
    <citation type="submission" date="2025-05" db="UniProtKB">
        <authorList>
            <consortium name="Ensembl"/>
        </authorList>
    </citation>
    <scope>IDENTIFICATION</scope>
</reference>
<dbReference type="AlphaFoldDB" id="A0A3Q2QNN1"/>
<evidence type="ECO:0000313" key="1">
    <source>
        <dbReference type="Ensembl" id="ENSFHEP00000028377.1"/>
    </source>
</evidence>
<evidence type="ECO:0000313" key="2">
    <source>
        <dbReference type="Proteomes" id="UP000265000"/>
    </source>
</evidence>
<name>A0A3Q2QNN1_FUNHE</name>
<organism evidence="1 2">
    <name type="scientific">Fundulus heteroclitus</name>
    <name type="common">Killifish</name>
    <name type="synonym">Mummichog</name>
    <dbReference type="NCBI Taxonomy" id="8078"/>
    <lineage>
        <taxon>Eukaryota</taxon>
        <taxon>Metazoa</taxon>
        <taxon>Chordata</taxon>
        <taxon>Craniata</taxon>
        <taxon>Vertebrata</taxon>
        <taxon>Euteleostomi</taxon>
        <taxon>Actinopterygii</taxon>
        <taxon>Neopterygii</taxon>
        <taxon>Teleostei</taxon>
        <taxon>Neoteleostei</taxon>
        <taxon>Acanthomorphata</taxon>
        <taxon>Ovalentaria</taxon>
        <taxon>Atherinomorphae</taxon>
        <taxon>Cyprinodontiformes</taxon>
        <taxon>Fundulidae</taxon>
        <taxon>Fundulus</taxon>
    </lineage>
</organism>
<dbReference type="SUPFAM" id="SSF50156">
    <property type="entry name" value="PDZ domain-like"/>
    <property type="match status" value="1"/>
</dbReference>
<dbReference type="Ensembl" id="ENSFHET00000017864.1">
    <property type="protein sequence ID" value="ENSFHEP00000028377.1"/>
    <property type="gene ID" value="ENSFHEG00000012381.1"/>
</dbReference>
<dbReference type="Ensembl" id="ENSFHET00000017861.1">
    <property type="protein sequence ID" value="ENSFHEP00000011003.1"/>
    <property type="gene ID" value="ENSFHEG00000012381.1"/>
</dbReference>
<dbReference type="GeneTree" id="ENSGT00910000144505"/>
<protein>
    <recommendedName>
        <fullName evidence="3">PDZ domain-containing protein</fullName>
    </recommendedName>
</protein>
<keyword evidence="2" id="KW-1185">Reference proteome</keyword>
<dbReference type="InterPro" id="IPR036034">
    <property type="entry name" value="PDZ_sf"/>
</dbReference>